<reference evidence="6 7" key="2">
    <citation type="submission" date="2018-11" db="EMBL/GenBank/DDBJ databases">
        <authorList>
            <consortium name="Pathogen Informatics"/>
        </authorList>
    </citation>
    <scope>NUCLEOTIDE SEQUENCE [LARGE SCALE GENOMIC DNA]</scope>
</reference>
<protein>
    <submittedName>
        <fullName evidence="8">Transcriptional regulator</fullName>
    </submittedName>
</protein>
<evidence type="ECO:0000313" key="6">
    <source>
        <dbReference type="EMBL" id="VDM39006.1"/>
    </source>
</evidence>
<dbReference type="PANTHER" id="PTHR21215">
    <property type="entry name" value="LD36024P"/>
    <property type="match status" value="1"/>
</dbReference>
<dbReference type="Pfam" id="PF13903">
    <property type="entry name" value="Claudin_2"/>
    <property type="match status" value="1"/>
</dbReference>
<organism evidence="7 8">
    <name type="scientific">Toxocara canis</name>
    <name type="common">Canine roundworm</name>
    <dbReference type="NCBI Taxonomy" id="6265"/>
    <lineage>
        <taxon>Eukaryota</taxon>
        <taxon>Metazoa</taxon>
        <taxon>Ecdysozoa</taxon>
        <taxon>Nematoda</taxon>
        <taxon>Chromadorea</taxon>
        <taxon>Rhabditida</taxon>
        <taxon>Spirurina</taxon>
        <taxon>Ascaridomorpha</taxon>
        <taxon>Ascaridoidea</taxon>
        <taxon>Toxocaridae</taxon>
        <taxon>Toxocara</taxon>
    </lineage>
</organism>
<dbReference type="PANTHER" id="PTHR21215:SF0">
    <property type="entry name" value="LD36024P"/>
    <property type="match status" value="1"/>
</dbReference>
<evidence type="ECO:0000256" key="5">
    <source>
        <dbReference type="SAM" id="Phobius"/>
    </source>
</evidence>
<evidence type="ECO:0000313" key="8">
    <source>
        <dbReference type="WBParaSite" id="TCNE_0000768501-mRNA-1"/>
    </source>
</evidence>
<dbReference type="WBParaSite" id="TCNE_0000768501-mRNA-1">
    <property type="protein sequence ID" value="TCNE_0000768501-mRNA-1"/>
    <property type="gene ID" value="TCNE_0000768501"/>
</dbReference>
<keyword evidence="4 5" id="KW-0472">Membrane</keyword>
<dbReference type="Proteomes" id="UP000050794">
    <property type="component" value="Unassembled WGS sequence"/>
</dbReference>
<sequence length="287" mass="32393">MNPQRRKLYEKVACAILDFVTRNVAIGYIMTGVAAEFAEVVICTRATYVETENSSSLRICRWARMRGMRESETMLAAQCEPSDCARGQRSDCALEICVERCDERRGGAAPDQPVGMKDIHDWVGKCANSSSVIGASLIKHLLSSISERHRYFLVNRREIINAMNRQTELNVRLKDNVVHNPLYFSRSYGLFLVCFPDAVPSDIGSFSKFGSPCIWNGDYHPSDIAYEKYSNLQLYRYYAMWGAALLYLLGLAVFAVCSIMGMIGCWRRSTKFVLATALFMLFSGLPF</sequence>
<dbReference type="InterPro" id="IPR004031">
    <property type="entry name" value="PMP22/EMP/MP20/Claudin"/>
</dbReference>
<evidence type="ECO:0000256" key="2">
    <source>
        <dbReference type="ARBA" id="ARBA00022692"/>
    </source>
</evidence>
<accession>A0A183UGR5</accession>
<dbReference type="AlphaFoldDB" id="A0A183UGR5"/>
<comment type="subcellular location">
    <subcellularLocation>
        <location evidence="1">Membrane</location>
        <topology evidence="1">Multi-pass membrane protein</topology>
    </subcellularLocation>
</comment>
<keyword evidence="7" id="KW-1185">Reference proteome</keyword>
<proteinExistence type="predicted"/>
<evidence type="ECO:0000256" key="4">
    <source>
        <dbReference type="ARBA" id="ARBA00023136"/>
    </source>
</evidence>
<gene>
    <name evidence="6" type="ORF">TCNE_LOCUS7685</name>
</gene>
<name>A0A183UGR5_TOXCA</name>
<dbReference type="EMBL" id="UYWY01019734">
    <property type="protein sequence ID" value="VDM39006.1"/>
    <property type="molecule type" value="Genomic_DNA"/>
</dbReference>
<keyword evidence="3 5" id="KW-1133">Transmembrane helix</keyword>
<dbReference type="GO" id="GO:0016020">
    <property type="term" value="C:membrane"/>
    <property type="evidence" value="ECO:0007669"/>
    <property type="project" value="UniProtKB-SubCell"/>
</dbReference>
<evidence type="ECO:0000256" key="3">
    <source>
        <dbReference type="ARBA" id="ARBA00022989"/>
    </source>
</evidence>
<dbReference type="Gene3D" id="1.20.140.150">
    <property type="match status" value="1"/>
</dbReference>
<reference evidence="8" key="1">
    <citation type="submission" date="2016-06" db="UniProtKB">
        <authorList>
            <consortium name="WormBaseParasite"/>
        </authorList>
    </citation>
    <scope>IDENTIFICATION</scope>
</reference>
<evidence type="ECO:0000313" key="7">
    <source>
        <dbReference type="Proteomes" id="UP000050794"/>
    </source>
</evidence>
<evidence type="ECO:0000256" key="1">
    <source>
        <dbReference type="ARBA" id="ARBA00004141"/>
    </source>
</evidence>
<keyword evidence="2 5" id="KW-0812">Transmembrane</keyword>
<feature type="transmembrane region" description="Helical" evidence="5">
    <location>
        <begin position="238"/>
        <end position="263"/>
    </location>
</feature>